<feature type="region of interest" description="Disordered" evidence="1">
    <location>
        <begin position="2270"/>
        <end position="2291"/>
    </location>
</feature>
<keyword evidence="4" id="KW-1185">Reference proteome</keyword>
<dbReference type="PANTHER" id="PTHR37001">
    <property type="entry name" value="PHOSPHORYN, PUTATIVE-RELATED-RELATED"/>
    <property type="match status" value="1"/>
</dbReference>
<feature type="region of interest" description="Disordered" evidence="1">
    <location>
        <begin position="311"/>
        <end position="339"/>
    </location>
</feature>
<protein>
    <recommendedName>
        <fullName evidence="2">RIIa domain-containing protein</fullName>
    </recommendedName>
</protein>
<dbReference type="PROSITE" id="PS50096">
    <property type="entry name" value="IQ"/>
    <property type="match status" value="6"/>
</dbReference>
<feature type="region of interest" description="Disordered" evidence="1">
    <location>
        <begin position="2321"/>
        <end position="2345"/>
    </location>
</feature>
<feature type="region of interest" description="Disordered" evidence="1">
    <location>
        <begin position="2548"/>
        <end position="2590"/>
    </location>
</feature>
<feature type="compositionally biased region" description="Polar residues" evidence="1">
    <location>
        <begin position="1315"/>
        <end position="1340"/>
    </location>
</feature>
<dbReference type="InterPro" id="IPR000048">
    <property type="entry name" value="IQ_motif_EF-hand-BS"/>
</dbReference>
<proteinExistence type="predicted"/>
<dbReference type="Pfam" id="PF02197">
    <property type="entry name" value="RIIa"/>
    <property type="match status" value="1"/>
</dbReference>
<sequence>MTTASLPRVPEGLRDLMKVYTKEVLREKPADLYGFSASFFNMIVGEKSHQSVRKYEPVQTYETIMKNRIRQQVPLSMVFNIIPEKLTDLIKQFIKAVLREKPDNIYIFAQEYFQRMSKEKSGRIEYSKYASYEKSLKDKENLAPASKVTCECGRVLSANKKEVGNTASVYTDNKLAEADQRTFSSRITYIQSVVIIQRHFRRYLSQRKIARNKDKCNSVEYVAAVLLIQRQVRRYLATKRVEKLKNSRDAQKPDDKPKAADYMKAVVVIQRHYRIYLKKKRAQNRLQHGPVSLATAAIIIQRAFRRMVARHRAKRTTSTGTDQAEELNDNASETGSYTSVSTALLSTESTELGMANFEERVHQKIIHEDEEVENSNVDGSLEKEYFEEDIKGERKSINLRKSEILSGALIESMICKPDLQNIKDLNESKEFDVELEKNEHPAKLEEQIADEKITIQDPEPEVDNKRRLDLEMMPQIEMKAENKSKDYQSTSEDQVNSNKSSLDVEPETPVEPQDKPATGDPDSKTEDEIKPNPINSDFDQVEKSRLIDKIAESENKAEDPSSDLLEEVRESGELPSKIEKNESDDVQENIVEQTIASSDEVKNGEKDNAIFSSSEIVPPPKVLSSESQMQEVPIKSEITPKVSIEIEHVEDIVDDSLEGAHDSKANDLTEGVSAAEETKSMQNVEVDSLKSILVNHNLEVREQEDRNVEASAAIQTIVSDEATQSADTHEKIREKKSMEDEDAVQPNLESQEELITESPVDQVETQIHNEQKLELGEHSEIIPKVEDVQKTAPNKKEDEVHEGSTEEVEINKEEPLEEIVESPNHEISLDKELETDPNTDDHELTERSRERMMDLPPEDLIVDPRSAEKTLLSDVKKETKSIDELEATKEDSGLVIHSKTDLSEQNLTKNLEELDKPPFDDSPKELENLQDKMKKPSQEEIILIESEKELDDKEKIIHTEREIQETTTRTELSVIDGNISIEQSENLRAEQQNSEEKLNENQEVKNESAELGKLTPKNPDAYAKDLESYKEKAPMKDSKLEGEIAKLKTVSEQSEEKIPIPIETKSVQAEDGKVIDETTESLVDAEAGNKLSTSLESPPSSEKKESTSLEKQPSSETEKSTSLEKQPSLEKEKPTSLEKQPSLEKEKSTSFDEQPSADINTEADPLQESQQVHGEMSTGKAVVDLPTNKVESVNSQLEKNPTSQELEDVQAEASTDKETGEPFNFSAKKQSEPEASNKTSNTISKDIPGEDSIDHTRVKPVSEKVIESVETSDVDAVVLEGGSSDDPAKPALTEPELKEEVIEDKDTLKPRPENESPQNPERNSPLLVSNQLIGTQNLPTNHIEIEKTTKKLSSPSVREKDIGTPTSGRLVPTPIAELQLKSFKTPNDDGAWYDIYVEPKETTGRDLEVSPAPVEVKRPDSGKEVAAVVEEPTIISERAPSYYTPKEIVETLRPKPKNSVSFFVSFDSDDGKPKYKIPKRFRNQPNQDNKKVVKDIEATQSESDIDSNEEEIEIIEVEEGDPEYQQTGGTKLQTILELDNENELTTEFNSQGRALELKENESYLIKPKSPLNYMKEFESAYKTDILNITRSVQIIERAYELFKNRTSLKRKSDFEKQNRAAKVIQRWVRNTLNQKAYDTQKSTQGLAAKKIQRTYRRYVKKQRTQKQEMAALIIQKAFKRYSHRIRTELNKTQSLVDTELQQSKAASKIQRAYRRYLKLQSARLQATGSPVKDNSKSVKLSTESEIVNKLKSNEENDVSLSPIHSQELTDYPEIINELQPEELQDVPKDVTEKNVNVMELKKKVFKEEEAPSKVISRPVNSASVSAEVEKPLKALELLSESHQDAEQAVETISKPINLTQLSEEHKTIKNLDSDEFQDIENLLKVNLTPTYSQESPDNVQDPNELQPLEQQKLKETTNAEIGENKNIINLQTEKENQLKETNHDDKPEIKTVLQANVFQASPTHPSKDDLVGMSSAALIIQRAFRQYMEKRKLDNLEDSSIDSITSSRITAIETTNYPAAETPSGSLIQEAIGEPGDTAEDTSTIQPKSEWFVGSTRIIPSQGVVEGAVEVDTNPDPAAIATTSKAELTTSTQVESVETVDRTHGSLESKLNPGTIIDENLDGASEKDNAISSGLAGLADASEGHLDSVEDPLLLSQSDFGGLVHSLDIASTQELLNAFLQNEIEYSSKQGPFPSATLLEEVIEEPCIKRSASLVNVSEGESEPDIANQKVENTDSSLSETTGLDTLSADTIDKATVKLCKPEEVIEKMSQLRDSKSHERISSADPNFDEPIIRPMSSLQEQSSLDIEDGDIIVYNRLQRDETRESSAQSDSVVFGDAESENNQEKQLLNEEESGRVHLMRHYTIAGDDPRGLFRSVTIDDALTYVENGANAMGASSFCLDDETSENIRKKMMAYSLSETDSDYFDPKKVSNEDFDIDTAMADAMGTSTETESTIVSAATKIQAGARGFLTRRRLRRASAGTKSSTLDTKASFGNDAISESLERFIEEEAAKKIQAAYRMHTRKRKGHSRKMEGISLESNLAARRQKLQRGDALRNDSTPDDEHSLMVSAGKAPKGAKTQRSKTVGETKSSADMELRWLKMRQNSMPVQIDCEVFRVIPKHMRKRIKSAEANKRK</sequence>
<dbReference type="eggNOG" id="ENOG502SGHV">
    <property type="taxonomic scope" value="Eukaryota"/>
</dbReference>
<feature type="compositionally biased region" description="Basic and acidic residues" evidence="1">
    <location>
        <begin position="540"/>
        <end position="559"/>
    </location>
</feature>
<feature type="compositionally biased region" description="Basic and acidic residues" evidence="1">
    <location>
        <begin position="767"/>
        <end position="814"/>
    </location>
</feature>
<feature type="domain" description="RIIa" evidence="2">
    <location>
        <begin position="11"/>
        <end position="48"/>
    </location>
</feature>
<dbReference type="PANTHER" id="PTHR37001:SF5">
    <property type="entry name" value="RIIA DOMAIN-CONTAINING PROTEIN"/>
    <property type="match status" value="1"/>
</dbReference>
<feature type="compositionally biased region" description="Polar residues" evidence="1">
    <location>
        <begin position="1233"/>
        <end position="1244"/>
    </location>
</feature>
<feature type="region of interest" description="Disordered" evidence="1">
    <location>
        <begin position="480"/>
        <end position="588"/>
    </location>
</feature>
<accession>B4PLD6</accession>
<dbReference type="Gene3D" id="1.20.5.190">
    <property type="match status" value="3"/>
</dbReference>
<feature type="compositionally biased region" description="Basic and acidic residues" evidence="1">
    <location>
        <begin position="658"/>
        <end position="667"/>
    </location>
</feature>
<dbReference type="InterPro" id="IPR053337">
    <property type="entry name" value="AT-2_adhesin"/>
</dbReference>
<dbReference type="KEGG" id="dya:Dyak_GE24664"/>
<evidence type="ECO:0000256" key="1">
    <source>
        <dbReference type="SAM" id="MobiDB-lite"/>
    </source>
</evidence>
<feature type="compositionally biased region" description="Basic and acidic residues" evidence="1">
    <location>
        <begin position="566"/>
        <end position="583"/>
    </location>
</feature>
<feature type="region of interest" description="Disordered" evidence="1">
    <location>
        <begin position="1404"/>
        <end position="1423"/>
    </location>
</feature>
<dbReference type="OrthoDB" id="6161835at2759"/>
<reference evidence="3 4" key="2">
    <citation type="journal article" date="2007" name="PLoS Biol.">
        <title>Principles of genome evolution in the Drosophila melanogaster species group.</title>
        <authorList>
            <person name="Ranz J.M."/>
            <person name="Maurin D."/>
            <person name="Chan Y.S."/>
            <person name="von Grotthuss M."/>
            <person name="Hillier L.W."/>
            <person name="Roote J."/>
            <person name="Ashburner M."/>
            <person name="Bergman C.M."/>
        </authorList>
    </citation>
    <scope>NUCLEOTIDE SEQUENCE [LARGE SCALE GENOMIC DNA]</scope>
    <source>
        <strain evidence="4">Tai18E2 / Tucson 14021-0261.01</strain>
    </source>
</reference>
<feature type="compositionally biased region" description="Polar residues" evidence="1">
    <location>
        <begin position="487"/>
        <end position="501"/>
    </location>
</feature>
<feature type="region of interest" description="Disordered" evidence="1">
    <location>
        <begin position="609"/>
        <end position="634"/>
    </location>
</feature>
<dbReference type="Gene3D" id="1.20.890.10">
    <property type="entry name" value="cAMP-dependent protein kinase regulatory subunit, dimerization-anchoring domain"/>
    <property type="match status" value="2"/>
</dbReference>
<evidence type="ECO:0000313" key="3">
    <source>
        <dbReference type="EMBL" id="EDW96843.2"/>
    </source>
</evidence>
<name>B4PLD6_DROYA</name>
<feature type="compositionally biased region" description="Polar residues" evidence="1">
    <location>
        <begin position="1189"/>
        <end position="1204"/>
    </location>
</feature>
<feature type="compositionally biased region" description="Basic and acidic residues" evidence="1">
    <location>
        <begin position="727"/>
        <end position="738"/>
    </location>
</feature>
<feature type="compositionally biased region" description="Basic and acidic residues" evidence="1">
    <location>
        <begin position="823"/>
        <end position="853"/>
    </location>
</feature>
<feature type="compositionally biased region" description="Basic and acidic residues" evidence="1">
    <location>
        <begin position="521"/>
        <end position="530"/>
    </location>
</feature>
<dbReference type="InterPro" id="IPR003117">
    <property type="entry name" value="cAMP_dep_PK_reg_su_I/II_a/b"/>
</dbReference>
<feature type="compositionally biased region" description="Basic and acidic residues" evidence="1">
    <location>
        <begin position="1295"/>
        <end position="1314"/>
    </location>
</feature>
<evidence type="ECO:0000313" key="4">
    <source>
        <dbReference type="Proteomes" id="UP000002282"/>
    </source>
</evidence>
<dbReference type="EMBL" id="CM000160">
    <property type="protein sequence ID" value="EDW96843.2"/>
    <property type="molecule type" value="Genomic_DNA"/>
</dbReference>
<dbReference type="Pfam" id="PF00612">
    <property type="entry name" value="IQ"/>
    <property type="match status" value="5"/>
</dbReference>
<feature type="compositionally biased region" description="Basic and acidic residues" evidence="1">
    <location>
        <begin position="1022"/>
        <end position="1046"/>
    </location>
</feature>
<feature type="region of interest" description="Disordered" evidence="1">
    <location>
        <begin position="986"/>
        <end position="1370"/>
    </location>
</feature>
<feature type="region of interest" description="Disordered" evidence="1">
    <location>
        <begin position="896"/>
        <end position="937"/>
    </location>
</feature>
<dbReference type="Proteomes" id="UP000002282">
    <property type="component" value="Chromosome 3R"/>
</dbReference>
<feature type="domain" description="RIIa" evidence="2">
    <location>
        <begin position="84"/>
        <end position="121"/>
    </location>
</feature>
<reference evidence="3 4" key="1">
    <citation type="journal article" date="2007" name="Nature">
        <title>Evolution of genes and genomes on the Drosophila phylogeny.</title>
        <authorList>
            <consortium name="Drosophila 12 Genomes Consortium"/>
            <person name="Clark A.G."/>
            <person name="Eisen M.B."/>
            <person name="Smith D.R."/>
            <person name="Bergman C.M."/>
            <person name="Oliver B."/>
            <person name="Markow T.A."/>
            <person name="Kaufman T.C."/>
            <person name="Kellis M."/>
            <person name="Gelbart W."/>
            <person name="Iyer V.N."/>
            <person name="Pollard D.A."/>
            <person name="Sackton T.B."/>
            <person name="Larracuente A.M."/>
            <person name="Singh N.D."/>
            <person name="Abad J.P."/>
            <person name="Abt D.N."/>
            <person name="Adryan B."/>
            <person name="Aguade M."/>
            <person name="Akashi H."/>
            <person name="Anderson W.W."/>
            <person name="Aquadro C.F."/>
            <person name="Ardell D.H."/>
            <person name="Arguello R."/>
            <person name="Artieri C.G."/>
            <person name="Barbash D.A."/>
            <person name="Barker D."/>
            <person name="Barsanti P."/>
            <person name="Batterham P."/>
            <person name="Batzoglou S."/>
            <person name="Begun D."/>
            <person name="Bhutkar A."/>
            <person name="Blanco E."/>
            <person name="Bosak S.A."/>
            <person name="Bradley R.K."/>
            <person name="Brand A.D."/>
            <person name="Brent M.R."/>
            <person name="Brooks A.N."/>
            <person name="Brown R.H."/>
            <person name="Butlin R.K."/>
            <person name="Caggese C."/>
            <person name="Calvi B.R."/>
            <person name="Bernardo de Carvalho A."/>
            <person name="Caspi A."/>
            <person name="Castrezana S."/>
            <person name="Celniker S.E."/>
            <person name="Chang J.L."/>
            <person name="Chapple C."/>
            <person name="Chatterji S."/>
            <person name="Chinwalla A."/>
            <person name="Civetta A."/>
            <person name="Clifton S.W."/>
            <person name="Comeron J.M."/>
            <person name="Costello J.C."/>
            <person name="Coyne J.A."/>
            <person name="Daub J."/>
            <person name="David R.G."/>
            <person name="Delcher A.L."/>
            <person name="Delehaunty K."/>
            <person name="Do C.B."/>
            <person name="Ebling H."/>
            <person name="Edwards K."/>
            <person name="Eickbush T."/>
            <person name="Evans J.D."/>
            <person name="Filipski A."/>
            <person name="Findeiss S."/>
            <person name="Freyhult E."/>
            <person name="Fulton L."/>
            <person name="Fulton R."/>
            <person name="Garcia A.C."/>
            <person name="Gardiner A."/>
            <person name="Garfield D.A."/>
            <person name="Garvin B.E."/>
            <person name="Gibson G."/>
            <person name="Gilbert D."/>
            <person name="Gnerre S."/>
            <person name="Godfrey J."/>
            <person name="Good R."/>
            <person name="Gotea V."/>
            <person name="Gravely B."/>
            <person name="Greenberg A.J."/>
            <person name="Griffiths-Jones S."/>
            <person name="Gross S."/>
            <person name="Guigo R."/>
            <person name="Gustafson E.A."/>
            <person name="Haerty W."/>
            <person name="Hahn M.W."/>
            <person name="Halligan D.L."/>
            <person name="Halpern A.L."/>
            <person name="Halter G.M."/>
            <person name="Han M.V."/>
            <person name="Heger A."/>
            <person name="Hillier L."/>
            <person name="Hinrichs A.S."/>
            <person name="Holmes I."/>
            <person name="Hoskins R.A."/>
            <person name="Hubisz M.J."/>
            <person name="Hultmark D."/>
            <person name="Huntley M.A."/>
            <person name="Jaffe D.B."/>
            <person name="Jagadeeshan S."/>
            <person name="Jeck W.R."/>
            <person name="Johnson J."/>
            <person name="Jones C.D."/>
            <person name="Jordan W.C."/>
            <person name="Karpen G.H."/>
            <person name="Kataoka E."/>
            <person name="Keightley P.D."/>
            <person name="Kheradpour P."/>
            <person name="Kirkness E.F."/>
            <person name="Koerich L.B."/>
            <person name="Kristiansen K."/>
            <person name="Kudrna D."/>
            <person name="Kulathinal R.J."/>
            <person name="Kumar S."/>
            <person name="Kwok R."/>
            <person name="Lander E."/>
            <person name="Langley C.H."/>
            <person name="Lapoint R."/>
            <person name="Lazzaro B.P."/>
            <person name="Lee S.J."/>
            <person name="Levesque L."/>
            <person name="Li R."/>
            <person name="Lin C.F."/>
            <person name="Lin M.F."/>
            <person name="Lindblad-Toh K."/>
            <person name="Llopart A."/>
            <person name="Long M."/>
            <person name="Low L."/>
            <person name="Lozovsky E."/>
            <person name="Lu J."/>
            <person name="Luo M."/>
            <person name="Machado C.A."/>
            <person name="Makalowski W."/>
            <person name="Marzo M."/>
            <person name="Matsuda M."/>
            <person name="Matzkin L."/>
            <person name="McAllister B."/>
            <person name="McBride C.S."/>
            <person name="McKernan B."/>
            <person name="McKernan K."/>
            <person name="Mendez-Lago M."/>
            <person name="Minx P."/>
            <person name="Mollenhauer M.U."/>
            <person name="Montooth K."/>
            <person name="Mount S.M."/>
            <person name="Mu X."/>
            <person name="Myers E."/>
            <person name="Negre B."/>
            <person name="Newfeld S."/>
            <person name="Nielsen R."/>
            <person name="Noor M.A."/>
            <person name="O'Grady P."/>
            <person name="Pachter L."/>
            <person name="Papaceit M."/>
            <person name="Parisi M.J."/>
            <person name="Parisi M."/>
            <person name="Parts L."/>
            <person name="Pedersen J.S."/>
            <person name="Pesole G."/>
            <person name="Phillippy A.M."/>
            <person name="Ponting C.P."/>
            <person name="Pop M."/>
            <person name="Porcelli D."/>
            <person name="Powell J.R."/>
            <person name="Prohaska S."/>
            <person name="Pruitt K."/>
            <person name="Puig M."/>
            <person name="Quesneville H."/>
            <person name="Ram K.R."/>
            <person name="Rand D."/>
            <person name="Rasmussen M.D."/>
            <person name="Reed L.K."/>
            <person name="Reenan R."/>
            <person name="Reily A."/>
            <person name="Remington K.A."/>
            <person name="Rieger T.T."/>
            <person name="Ritchie M.G."/>
            <person name="Robin C."/>
            <person name="Rogers Y.H."/>
            <person name="Rohde C."/>
            <person name="Rozas J."/>
            <person name="Rubenfield M.J."/>
            <person name="Ruiz A."/>
            <person name="Russo S."/>
            <person name="Salzberg S.L."/>
            <person name="Sanchez-Gracia A."/>
            <person name="Saranga D.J."/>
            <person name="Sato H."/>
            <person name="Schaeffer S.W."/>
            <person name="Schatz M.C."/>
            <person name="Schlenke T."/>
            <person name="Schwartz R."/>
            <person name="Segarra C."/>
            <person name="Singh R.S."/>
            <person name="Sirot L."/>
            <person name="Sirota M."/>
            <person name="Sisneros N.B."/>
            <person name="Smith C.D."/>
            <person name="Smith T.F."/>
            <person name="Spieth J."/>
            <person name="Stage D.E."/>
            <person name="Stark A."/>
            <person name="Stephan W."/>
            <person name="Strausberg R.L."/>
            <person name="Strempel S."/>
            <person name="Sturgill D."/>
            <person name="Sutton G."/>
            <person name="Sutton G.G."/>
            <person name="Tao W."/>
            <person name="Teichmann S."/>
            <person name="Tobari Y.N."/>
            <person name="Tomimura Y."/>
            <person name="Tsolas J.M."/>
            <person name="Valente V.L."/>
            <person name="Venter E."/>
            <person name="Venter J.C."/>
            <person name="Vicario S."/>
            <person name="Vieira F.G."/>
            <person name="Vilella A.J."/>
            <person name="Villasante A."/>
            <person name="Walenz B."/>
            <person name="Wang J."/>
            <person name="Wasserman M."/>
            <person name="Watts T."/>
            <person name="Wilson D."/>
            <person name="Wilson R.K."/>
            <person name="Wing R.A."/>
            <person name="Wolfner M.F."/>
            <person name="Wong A."/>
            <person name="Wong G.K."/>
            <person name="Wu C.I."/>
            <person name="Wu G."/>
            <person name="Yamamoto D."/>
            <person name="Yang H.P."/>
            <person name="Yang S.P."/>
            <person name="Yorke J.A."/>
            <person name="Yoshida K."/>
            <person name="Zdobnov E."/>
            <person name="Zhang P."/>
            <person name="Zhang Y."/>
            <person name="Zimin A.V."/>
            <person name="Baldwin J."/>
            <person name="Abdouelleil A."/>
            <person name="Abdulkadir J."/>
            <person name="Abebe A."/>
            <person name="Abera B."/>
            <person name="Abreu J."/>
            <person name="Acer S.C."/>
            <person name="Aftuck L."/>
            <person name="Alexander A."/>
            <person name="An P."/>
            <person name="Anderson E."/>
            <person name="Anderson S."/>
            <person name="Arachi H."/>
            <person name="Azer M."/>
            <person name="Bachantsang P."/>
            <person name="Barry A."/>
            <person name="Bayul T."/>
            <person name="Berlin A."/>
            <person name="Bessette D."/>
            <person name="Bloom T."/>
            <person name="Blye J."/>
            <person name="Boguslavskiy L."/>
            <person name="Bonnet C."/>
            <person name="Boukhgalter B."/>
            <person name="Bourzgui I."/>
            <person name="Brown A."/>
            <person name="Cahill P."/>
            <person name="Channer S."/>
            <person name="Cheshatsang Y."/>
            <person name="Chuda L."/>
            <person name="Citroen M."/>
            <person name="Collymore A."/>
            <person name="Cooke P."/>
            <person name="Costello M."/>
            <person name="D'Aco K."/>
            <person name="Daza R."/>
            <person name="De Haan G."/>
            <person name="DeGray S."/>
            <person name="DeMaso C."/>
            <person name="Dhargay N."/>
            <person name="Dooley K."/>
            <person name="Dooley E."/>
            <person name="Doricent M."/>
            <person name="Dorje P."/>
            <person name="Dorjee K."/>
            <person name="Dupes A."/>
            <person name="Elong R."/>
            <person name="Falk J."/>
            <person name="Farina A."/>
            <person name="Faro S."/>
            <person name="Ferguson D."/>
            <person name="Fisher S."/>
            <person name="Foley C.D."/>
            <person name="Franke A."/>
            <person name="Friedrich D."/>
            <person name="Gadbois L."/>
            <person name="Gearin G."/>
            <person name="Gearin C.R."/>
            <person name="Giannoukos G."/>
            <person name="Goode T."/>
            <person name="Graham J."/>
            <person name="Grandbois E."/>
            <person name="Grewal S."/>
            <person name="Gyaltsen K."/>
            <person name="Hafez N."/>
            <person name="Hagos B."/>
            <person name="Hall J."/>
            <person name="Henson C."/>
            <person name="Hollinger A."/>
            <person name="Honan T."/>
            <person name="Huard M.D."/>
            <person name="Hughes L."/>
            <person name="Hurhula B."/>
            <person name="Husby M.E."/>
            <person name="Kamat A."/>
            <person name="Kanga B."/>
            <person name="Kashin S."/>
            <person name="Khazanovich D."/>
            <person name="Kisner P."/>
            <person name="Lance K."/>
            <person name="Lara M."/>
            <person name="Lee W."/>
            <person name="Lennon N."/>
            <person name="Letendre F."/>
            <person name="LeVine R."/>
            <person name="Lipovsky A."/>
            <person name="Liu X."/>
            <person name="Liu J."/>
            <person name="Liu S."/>
            <person name="Lokyitsang T."/>
            <person name="Lokyitsang Y."/>
            <person name="Lubonja R."/>
            <person name="Lui A."/>
            <person name="MacDonald P."/>
            <person name="Magnisalis V."/>
            <person name="Maru K."/>
            <person name="Matthews C."/>
            <person name="McCusker W."/>
            <person name="McDonough S."/>
            <person name="Mehta T."/>
            <person name="Meldrim J."/>
            <person name="Meneus L."/>
            <person name="Mihai O."/>
            <person name="Mihalev A."/>
            <person name="Mihova T."/>
            <person name="Mittelman R."/>
            <person name="Mlenga V."/>
            <person name="Montmayeur A."/>
            <person name="Mulrain L."/>
            <person name="Navidi A."/>
            <person name="Naylor J."/>
            <person name="Negash T."/>
            <person name="Nguyen T."/>
            <person name="Nguyen N."/>
            <person name="Nicol R."/>
            <person name="Norbu C."/>
            <person name="Norbu N."/>
            <person name="Novod N."/>
            <person name="O'Neill B."/>
            <person name="Osman S."/>
            <person name="Markiewicz E."/>
            <person name="Oyono O.L."/>
            <person name="Patti C."/>
            <person name="Phunkhang P."/>
            <person name="Pierre F."/>
            <person name="Priest M."/>
            <person name="Raghuraman S."/>
            <person name="Rege F."/>
            <person name="Reyes R."/>
            <person name="Rise C."/>
            <person name="Rogov P."/>
            <person name="Ross K."/>
            <person name="Ryan E."/>
            <person name="Settipalli S."/>
            <person name="Shea T."/>
            <person name="Sherpa N."/>
            <person name="Shi L."/>
            <person name="Shih D."/>
            <person name="Sparrow T."/>
            <person name="Spaulding J."/>
            <person name="Stalker J."/>
            <person name="Stange-Thomann N."/>
            <person name="Stavropoulos S."/>
            <person name="Stone C."/>
            <person name="Strader C."/>
            <person name="Tesfaye S."/>
            <person name="Thomson T."/>
            <person name="Thoulutsang Y."/>
            <person name="Thoulutsang D."/>
            <person name="Topham K."/>
            <person name="Topping I."/>
            <person name="Tsamla T."/>
            <person name="Vassiliev H."/>
            <person name="Vo A."/>
            <person name="Wangchuk T."/>
            <person name="Wangdi T."/>
            <person name="Weiand M."/>
            <person name="Wilkinson J."/>
            <person name="Wilson A."/>
            <person name="Yadav S."/>
            <person name="Young G."/>
            <person name="Yu Q."/>
            <person name="Zembek L."/>
            <person name="Zhong D."/>
            <person name="Zimmer A."/>
            <person name="Zwirko Z."/>
            <person name="Jaffe D.B."/>
            <person name="Alvarez P."/>
            <person name="Brockman W."/>
            <person name="Butler J."/>
            <person name="Chin C."/>
            <person name="Gnerre S."/>
            <person name="Grabherr M."/>
            <person name="Kleber M."/>
            <person name="Mauceli E."/>
            <person name="MacCallum I."/>
        </authorList>
    </citation>
    <scope>NUCLEOTIDE SEQUENCE [LARGE SCALE GENOMIC DNA]</scope>
    <source>
        <strain evidence="4">Tai18E2 / Tucson 14021-0261.01</strain>
    </source>
</reference>
<dbReference type="CDD" id="cd12084">
    <property type="entry name" value="DD_RII_PKA-like"/>
    <property type="match status" value="2"/>
</dbReference>
<feature type="compositionally biased region" description="Basic and acidic residues" evidence="1">
    <location>
        <begin position="1116"/>
        <end position="1150"/>
    </location>
</feature>
<dbReference type="SMART" id="SM00015">
    <property type="entry name" value="IQ"/>
    <property type="match status" value="11"/>
</dbReference>
<feature type="region of interest" description="Disordered" evidence="1">
    <location>
        <begin position="718"/>
        <end position="879"/>
    </location>
</feature>
<feature type="region of interest" description="Disordered" evidence="1">
    <location>
        <begin position="656"/>
        <end position="682"/>
    </location>
</feature>
<feature type="compositionally biased region" description="Basic and acidic residues" evidence="1">
    <location>
        <begin position="910"/>
        <end position="937"/>
    </location>
</feature>
<feature type="compositionally biased region" description="Low complexity" evidence="1">
    <location>
        <begin position="1090"/>
        <end position="1100"/>
    </location>
</feature>
<feature type="compositionally biased region" description="Basic and acidic residues" evidence="1">
    <location>
        <begin position="2270"/>
        <end position="2282"/>
    </location>
</feature>
<dbReference type="HOGENOM" id="CLU_004279_0_0_1"/>
<feature type="compositionally biased region" description="Polar residues" evidence="1">
    <location>
        <begin position="329"/>
        <end position="339"/>
    </location>
</feature>
<feature type="compositionally biased region" description="Basic and acidic residues" evidence="1">
    <location>
        <begin position="994"/>
        <end position="1010"/>
    </location>
</feature>
<gene>
    <name evidence="3" type="primary">Dyak\GE24664</name>
    <name evidence="3" type="synonym">dyak_GLEANR_8339</name>
    <name evidence="3" type="synonym">GE24664</name>
    <name evidence="3" type="ORF">Dyak_GE24664</name>
</gene>
<dbReference type="SMART" id="SM00394">
    <property type="entry name" value="RIIa"/>
    <property type="match status" value="2"/>
</dbReference>
<organism evidence="3 4">
    <name type="scientific">Drosophila yakuba</name>
    <name type="common">Fruit fly</name>
    <dbReference type="NCBI Taxonomy" id="7245"/>
    <lineage>
        <taxon>Eukaryota</taxon>
        <taxon>Metazoa</taxon>
        <taxon>Ecdysozoa</taxon>
        <taxon>Arthropoda</taxon>
        <taxon>Hexapoda</taxon>
        <taxon>Insecta</taxon>
        <taxon>Pterygota</taxon>
        <taxon>Neoptera</taxon>
        <taxon>Endopterygota</taxon>
        <taxon>Diptera</taxon>
        <taxon>Brachycera</taxon>
        <taxon>Muscomorpha</taxon>
        <taxon>Ephydroidea</taxon>
        <taxon>Drosophilidae</taxon>
        <taxon>Drosophila</taxon>
        <taxon>Sophophora</taxon>
    </lineage>
</organism>
<dbReference type="SUPFAM" id="SSF47391">
    <property type="entry name" value="Dimerization-anchoring domain of cAMP-dependent PK regulatory subunit"/>
    <property type="match status" value="2"/>
</dbReference>
<feature type="compositionally biased region" description="Basic and acidic residues" evidence="1">
    <location>
        <begin position="1252"/>
        <end position="1267"/>
    </location>
</feature>
<evidence type="ECO:0000259" key="2">
    <source>
        <dbReference type="SMART" id="SM00394"/>
    </source>
</evidence>